<proteinExistence type="predicted"/>
<evidence type="ECO:0000256" key="5">
    <source>
        <dbReference type="ARBA" id="ARBA00022723"/>
    </source>
</evidence>
<evidence type="ECO:0000256" key="8">
    <source>
        <dbReference type="ARBA" id="ARBA00022842"/>
    </source>
</evidence>
<dbReference type="InterPro" id="IPR005135">
    <property type="entry name" value="Endo/exonuclease/phosphatase"/>
</dbReference>
<keyword evidence="10" id="KW-0539">Nucleus</keyword>
<dbReference type="InterPro" id="IPR001611">
    <property type="entry name" value="Leu-rich_rpt"/>
</dbReference>
<evidence type="ECO:0000256" key="3">
    <source>
        <dbReference type="ARBA" id="ARBA00004322"/>
    </source>
</evidence>
<evidence type="ECO:0000256" key="9">
    <source>
        <dbReference type="ARBA" id="ARBA00023204"/>
    </source>
</evidence>
<dbReference type="PANTHER" id="PTHR15822:SF4">
    <property type="entry name" value="TYROSYL-DNA PHOSPHODIESTERASE 2"/>
    <property type="match status" value="1"/>
</dbReference>
<organism evidence="12 13">
    <name type="scientific">Adineta steineri</name>
    <dbReference type="NCBI Taxonomy" id="433720"/>
    <lineage>
        <taxon>Eukaryota</taxon>
        <taxon>Metazoa</taxon>
        <taxon>Spiralia</taxon>
        <taxon>Gnathifera</taxon>
        <taxon>Rotifera</taxon>
        <taxon>Eurotatoria</taxon>
        <taxon>Bdelloidea</taxon>
        <taxon>Adinetida</taxon>
        <taxon>Adinetidae</taxon>
        <taxon>Adineta</taxon>
    </lineage>
</organism>
<dbReference type="GO" id="GO:0016605">
    <property type="term" value="C:PML body"/>
    <property type="evidence" value="ECO:0007669"/>
    <property type="project" value="UniProtKB-SubCell"/>
</dbReference>
<name>A0A815UBK5_9BILA</name>
<dbReference type="InterPro" id="IPR051547">
    <property type="entry name" value="TDP2-like"/>
</dbReference>
<feature type="non-terminal residue" evidence="12">
    <location>
        <position position="1"/>
    </location>
</feature>
<dbReference type="CDD" id="cd09080">
    <property type="entry name" value="TDP2"/>
    <property type="match status" value="1"/>
</dbReference>
<dbReference type="SMART" id="SM00368">
    <property type="entry name" value="LRR_RI"/>
    <property type="match status" value="4"/>
</dbReference>
<protein>
    <recommendedName>
        <fullName evidence="11">Endonuclease/exonuclease/phosphatase domain-containing protein</fullName>
    </recommendedName>
</protein>
<comment type="cofactor">
    <cofactor evidence="2">
        <name>Mg(2+)</name>
        <dbReference type="ChEBI" id="CHEBI:18420"/>
    </cofactor>
</comment>
<dbReference type="Pfam" id="PF03372">
    <property type="entry name" value="Exo_endo_phos"/>
    <property type="match status" value="1"/>
</dbReference>
<keyword evidence="4" id="KW-0540">Nuclease</keyword>
<dbReference type="GO" id="GO:0046872">
    <property type="term" value="F:metal ion binding"/>
    <property type="evidence" value="ECO:0007669"/>
    <property type="project" value="UniProtKB-KW"/>
</dbReference>
<keyword evidence="5" id="KW-0479">Metal-binding</keyword>
<evidence type="ECO:0000256" key="2">
    <source>
        <dbReference type="ARBA" id="ARBA00001946"/>
    </source>
</evidence>
<dbReference type="PANTHER" id="PTHR15822">
    <property type="entry name" value="TRAF AND TNF RECEPTOR-ASSOCIATED PROTEIN"/>
    <property type="match status" value="1"/>
</dbReference>
<comment type="caution">
    <text evidence="12">The sequence shown here is derived from an EMBL/GenBank/DDBJ whole genome shotgun (WGS) entry which is preliminary data.</text>
</comment>
<comment type="cofactor">
    <cofactor evidence="1">
        <name>Mn(2+)</name>
        <dbReference type="ChEBI" id="CHEBI:29035"/>
    </cofactor>
</comment>
<keyword evidence="9" id="KW-0234">DNA repair</keyword>
<dbReference type="AlphaFoldDB" id="A0A815UBK5"/>
<evidence type="ECO:0000313" key="13">
    <source>
        <dbReference type="Proteomes" id="UP000663845"/>
    </source>
</evidence>
<comment type="subcellular location">
    <subcellularLocation>
        <location evidence="3">Nucleus</location>
        <location evidence="3">PML body</location>
    </subcellularLocation>
</comment>
<evidence type="ECO:0000313" key="12">
    <source>
        <dbReference type="EMBL" id="CAF1514676.1"/>
    </source>
</evidence>
<dbReference type="Gene3D" id="3.60.10.10">
    <property type="entry name" value="Endonuclease/exonuclease/phosphatase"/>
    <property type="match status" value="1"/>
</dbReference>
<dbReference type="GO" id="GO:0005737">
    <property type="term" value="C:cytoplasm"/>
    <property type="evidence" value="ECO:0007669"/>
    <property type="project" value="TreeGrafter"/>
</dbReference>
<dbReference type="GO" id="GO:0004518">
    <property type="term" value="F:nuclease activity"/>
    <property type="evidence" value="ECO:0007669"/>
    <property type="project" value="UniProtKB-KW"/>
</dbReference>
<keyword evidence="8" id="KW-0460">Magnesium</keyword>
<sequence length="539" mass="61899">SSTKTDGIHIIHLRDVESFDSLILNPIPQLNQYRNLRLEEVIRASEMRSKLSLESMNLNDQDMEIVVKLGIVEKQCMILNLTDNAITSVGASILSQVFLDNQTFKSLILDRNRILDAGVEFIARGLANANLCFRTLYLDSVGMSDTSCEYLAEMIRRNHGIIYLWLNNNEISDRGVQVLFETIKSCDCGIVMITLSGNTLITDASVDIICSAMFENRAFHQIHICNCGLSTAGKERLQVAAQQTSFILYVISQQVIKQLLPKNSVNLSSISDKATSTLKKSFKLISWNIDAFDTRNPKIFNERINGVVNVIKQEKPDAIFFQEVIPTLLDILKTHLCDYDFYAGNLKNYFVTIFTRRDVFQIQNHSVLSYPWTTMNKNLLTVNGIYRNSIEIDLMTSHLESCDSAVKERIQQLKFCFQKMMNAPKNRIVLFDGDLNLHDHELQQAGNIPAGIYDLWVEMGKKEEYTYTWDMQTNTNLNSSFPRNGFLPRHRFDRLYFRPATTSKIDFKPISFKLQGREMIQPIQRFCSDHWAIQVEFQL</sequence>
<dbReference type="SUPFAM" id="SSF52047">
    <property type="entry name" value="RNI-like"/>
    <property type="match status" value="1"/>
</dbReference>
<evidence type="ECO:0000256" key="1">
    <source>
        <dbReference type="ARBA" id="ARBA00001936"/>
    </source>
</evidence>
<keyword evidence="6" id="KW-0227">DNA damage</keyword>
<dbReference type="GO" id="GO:0003697">
    <property type="term" value="F:single-stranded DNA binding"/>
    <property type="evidence" value="ECO:0007669"/>
    <property type="project" value="TreeGrafter"/>
</dbReference>
<dbReference type="Gene3D" id="3.80.10.10">
    <property type="entry name" value="Ribonuclease Inhibitor"/>
    <property type="match status" value="1"/>
</dbReference>
<reference evidence="12" key="1">
    <citation type="submission" date="2021-02" db="EMBL/GenBank/DDBJ databases">
        <authorList>
            <person name="Nowell W R."/>
        </authorList>
    </citation>
    <scope>NUCLEOTIDE SEQUENCE</scope>
</reference>
<evidence type="ECO:0000256" key="10">
    <source>
        <dbReference type="ARBA" id="ARBA00023242"/>
    </source>
</evidence>
<dbReference type="InterPro" id="IPR032675">
    <property type="entry name" value="LRR_dom_sf"/>
</dbReference>
<evidence type="ECO:0000256" key="6">
    <source>
        <dbReference type="ARBA" id="ARBA00022763"/>
    </source>
</evidence>
<accession>A0A815UBK5</accession>
<keyword evidence="7" id="KW-0378">Hydrolase</keyword>
<dbReference type="InterPro" id="IPR036691">
    <property type="entry name" value="Endo/exonu/phosph_ase_sf"/>
</dbReference>
<evidence type="ECO:0000256" key="4">
    <source>
        <dbReference type="ARBA" id="ARBA00022722"/>
    </source>
</evidence>
<evidence type="ECO:0000256" key="7">
    <source>
        <dbReference type="ARBA" id="ARBA00022801"/>
    </source>
</evidence>
<dbReference type="EMBL" id="CAJNOG010002709">
    <property type="protein sequence ID" value="CAF1514676.1"/>
    <property type="molecule type" value="Genomic_DNA"/>
</dbReference>
<evidence type="ECO:0000259" key="11">
    <source>
        <dbReference type="Pfam" id="PF03372"/>
    </source>
</evidence>
<dbReference type="Pfam" id="PF13516">
    <property type="entry name" value="LRR_6"/>
    <property type="match status" value="2"/>
</dbReference>
<dbReference type="Proteomes" id="UP000663845">
    <property type="component" value="Unassembled WGS sequence"/>
</dbReference>
<feature type="domain" description="Endonuclease/exonuclease/phosphatase" evidence="11">
    <location>
        <begin position="285"/>
        <end position="530"/>
    </location>
</feature>
<dbReference type="GO" id="GO:0006302">
    <property type="term" value="P:double-strand break repair"/>
    <property type="evidence" value="ECO:0007669"/>
    <property type="project" value="TreeGrafter"/>
</dbReference>
<dbReference type="GO" id="GO:0070260">
    <property type="term" value="F:5'-tyrosyl-DNA phosphodiesterase activity"/>
    <property type="evidence" value="ECO:0007669"/>
    <property type="project" value="TreeGrafter"/>
</dbReference>
<dbReference type="SUPFAM" id="SSF56219">
    <property type="entry name" value="DNase I-like"/>
    <property type="match status" value="1"/>
</dbReference>
<gene>
    <name evidence="12" type="ORF">JYZ213_LOCUS44230</name>
</gene>